<feature type="compositionally biased region" description="Low complexity" evidence="2">
    <location>
        <begin position="447"/>
        <end position="456"/>
    </location>
</feature>
<organism evidence="3">
    <name type="scientific">marine metagenome</name>
    <dbReference type="NCBI Taxonomy" id="408172"/>
    <lineage>
        <taxon>unclassified sequences</taxon>
        <taxon>metagenomes</taxon>
        <taxon>ecological metagenomes</taxon>
    </lineage>
</organism>
<gene>
    <name evidence="3" type="ORF">METZ01_LOCUS49041</name>
</gene>
<dbReference type="PANTHER" id="PTHR24161:SF85">
    <property type="entry name" value="PALMITOYLTRANSFERASE HIP14"/>
    <property type="match status" value="1"/>
</dbReference>
<dbReference type="PANTHER" id="PTHR24161">
    <property type="entry name" value="ANK_REP_REGION DOMAIN-CONTAINING PROTEIN-RELATED"/>
    <property type="match status" value="1"/>
</dbReference>
<dbReference type="InterPro" id="IPR036770">
    <property type="entry name" value="Ankyrin_rpt-contain_sf"/>
</dbReference>
<feature type="region of interest" description="Disordered" evidence="2">
    <location>
        <begin position="437"/>
        <end position="456"/>
    </location>
</feature>
<evidence type="ECO:0000256" key="2">
    <source>
        <dbReference type="SAM" id="MobiDB-lite"/>
    </source>
</evidence>
<dbReference type="PRINTS" id="PR01415">
    <property type="entry name" value="ANKYRIN"/>
</dbReference>
<dbReference type="InterPro" id="IPR002110">
    <property type="entry name" value="Ankyrin_rpt"/>
</dbReference>
<dbReference type="EMBL" id="UINC01002391">
    <property type="protein sequence ID" value="SUZ96187.1"/>
    <property type="molecule type" value="Genomic_DNA"/>
</dbReference>
<dbReference type="PROSITE" id="PS50088">
    <property type="entry name" value="ANK_REPEAT"/>
    <property type="match status" value="8"/>
</dbReference>
<protein>
    <submittedName>
        <fullName evidence="3">Uncharacterized protein</fullName>
    </submittedName>
</protein>
<dbReference type="Pfam" id="PF13637">
    <property type="entry name" value="Ank_4"/>
    <property type="match status" value="1"/>
</dbReference>
<sequence>MLLTGACVLGGSDYARAQSGVSGSVHGDTALHQAAHSGDVLSLRRELDRGVDPNTTNRFGVTPLALASRGGHGAVVQLLLESGADPNHASPTGETPLMVAARTGVVESVASLLEHGADPLARESWMGQTALMWAAAERHTSVVAPLVEGGAEVDSRSDAGFTPLMFATRLGHIETVDALLDAGADIHQTLPDGTSPLVVAVINAHYDLAVRLLERGADPNAAEQGWTALHQLVWTRRPNTNKNQHNPSPLQSGRVTDLELVETLVSHGADVNARQTKEPRDGYRNMLNRVDATPFLLAAKVVDLELMRLLLDLGADPLLTNEDGTTALLVAAGVSVWPNESAGNQEEALEAVQLMIELGDVVTTVDDHGDSALHGSVMRGSKELTLFLLGQGAELSHVNECGWTPLTIAQGVFYGNLGRRFPELEVVLLELGATSPVAPGSPPPYGEPGYPARCGR</sequence>
<dbReference type="Gene3D" id="1.25.40.20">
    <property type="entry name" value="Ankyrin repeat-containing domain"/>
    <property type="match status" value="3"/>
</dbReference>
<dbReference type="AlphaFoldDB" id="A0A381S1T9"/>
<dbReference type="Pfam" id="PF12796">
    <property type="entry name" value="Ank_2"/>
    <property type="match status" value="2"/>
</dbReference>
<name>A0A381S1T9_9ZZZZ</name>
<keyword evidence="1" id="KW-0677">Repeat</keyword>
<dbReference type="SUPFAM" id="SSF48403">
    <property type="entry name" value="Ankyrin repeat"/>
    <property type="match status" value="1"/>
</dbReference>
<evidence type="ECO:0000256" key="1">
    <source>
        <dbReference type="ARBA" id="ARBA00022737"/>
    </source>
</evidence>
<accession>A0A381S1T9</accession>
<proteinExistence type="predicted"/>
<reference evidence="3" key="1">
    <citation type="submission" date="2018-05" db="EMBL/GenBank/DDBJ databases">
        <authorList>
            <person name="Lanie J.A."/>
            <person name="Ng W.-L."/>
            <person name="Kazmierczak K.M."/>
            <person name="Andrzejewski T.M."/>
            <person name="Davidsen T.M."/>
            <person name="Wayne K.J."/>
            <person name="Tettelin H."/>
            <person name="Glass J.I."/>
            <person name="Rusch D."/>
            <person name="Podicherti R."/>
            <person name="Tsui H.-C.T."/>
            <person name="Winkler M.E."/>
        </authorList>
    </citation>
    <scope>NUCLEOTIDE SEQUENCE</scope>
</reference>
<evidence type="ECO:0000313" key="3">
    <source>
        <dbReference type="EMBL" id="SUZ96187.1"/>
    </source>
</evidence>
<dbReference type="SMART" id="SM00248">
    <property type="entry name" value="ANK"/>
    <property type="match status" value="10"/>
</dbReference>
<dbReference type="PROSITE" id="PS50297">
    <property type="entry name" value="ANK_REP_REGION"/>
    <property type="match status" value="7"/>
</dbReference>